<dbReference type="AlphaFoldDB" id="A0A517W305"/>
<organism evidence="3 4">
    <name type="scientific">Gimesia aquarii</name>
    <dbReference type="NCBI Taxonomy" id="2527964"/>
    <lineage>
        <taxon>Bacteria</taxon>
        <taxon>Pseudomonadati</taxon>
        <taxon>Planctomycetota</taxon>
        <taxon>Planctomycetia</taxon>
        <taxon>Planctomycetales</taxon>
        <taxon>Planctomycetaceae</taxon>
        <taxon>Gimesia</taxon>
    </lineage>
</organism>
<evidence type="ECO:0000256" key="1">
    <source>
        <dbReference type="ARBA" id="ARBA00038494"/>
    </source>
</evidence>
<dbReference type="Pfam" id="PF00535">
    <property type="entry name" value="Glycos_transf_2"/>
    <property type="match status" value="1"/>
</dbReference>
<dbReference type="CDD" id="cd02511">
    <property type="entry name" value="Beta4Glucosyltransferase"/>
    <property type="match status" value="1"/>
</dbReference>
<evidence type="ECO:0000259" key="2">
    <source>
        <dbReference type="Pfam" id="PF00535"/>
    </source>
</evidence>
<keyword evidence="3" id="KW-0328">Glycosyltransferase</keyword>
<dbReference type="SUPFAM" id="SSF53448">
    <property type="entry name" value="Nucleotide-diphospho-sugar transferases"/>
    <property type="match status" value="1"/>
</dbReference>
<accession>A0A517W305</accession>
<dbReference type="EMBL" id="CP037920">
    <property type="protein sequence ID" value="QDT99610.1"/>
    <property type="molecule type" value="Genomic_DNA"/>
</dbReference>
<name>A0A517W305_9PLAN</name>
<dbReference type="EC" id="2.4.1.-" evidence="3"/>
<dbReference type="InterPro" id="IPR001173">
    <property type="entry name" value="Glyco_trans_2-like"/>
</dbReference>
<proteinExistence type="inferred from homology"/>
<keyword evidence="3" id="KW-0808">Transferase</keyword>
<dbReference type="KEGG" id="gaw:V144x_51220"/>
<protein>
    <submittedName>
        <fullName evidence="3">SPBc2 prophage-derived glycosyltransferase SunS</fullName>
        <ecNumber evidence="3">2.4.1.-</ecNumber>
    </submittedName>
</protein>
<dbReference type="InterPro" id="IPR029044">
    <property type="entry name" value="Nucleotide-diphossugar_trans"/>
</dbReference>
<evidence type="ECO:0000313" key="3">
    <source>
        <dbReference type="EMBL" id="QDT99610.1"/>
    </source>
</evidence>
<dbReference type="RefSeq" id="WP_144989285.1">
    <property type="nucleotide sequence ID" value="NZ_CP037920.1"/>
</dbReference>
<dbReference type="PANTHER" id="PTHR43630:SF2">
    <property type="entry name" value="GLYCOSYLTRANSFERASE"/>
    <property type="match status" value="1"/>
</dbReference>
<evidence type="ECO:0000313" key="4">
    <source>
        <dbReference type="Proteomes" id="UP000318704"/>
    </source>
</evidence>
<dbReference type="GO" id="GO:0016757">
    <property type="term" value="F:glycosyltransferase activity"/>
    <property type="evidence" value="ECO:0007669"/>
    <property type="project" value="UniProtKB-KW"/>
</dbReference>
<sequence>MSLSIIVIVKNEESSIRECLTSVIWADEIIVLDSGSTDQTLTICKEFTDKVYETDWPGFGPQKNRALQYATKDWVLSIDADERISYDLQTEIKRIIQISGRYDAYTMPRRSNYCGRYMKHSGWWPDRVVRLFRRGKARFSDDLVHERIIVDGKTGKLKEPIIHESLLTVEQILNTMNSYSTAGAKMLAEEKQKSGLTKAILHGLWTFIRTYFLRAGFLDGKEGFMLAISNAEGTYYRYLKLMVINRENQEEIR</sequence>
<dbReference type="Proteomes" id="UP000318704">
    <property type="component" value="Chromosome"/>
</dbReference>
<dbReference type="Gene3D" id="3.90.550.10">
    <property type="entry name" value="Spore Coat Polysaccharide Biosynthesis Protein SpsA, Chain A"/>
    <property type="match status" value="1"/>
</dbReference>
<reference evidence="3 4" key="1">
    <citation type="submission" date="2019-03" db="EMBL/GenBank/DDBJ databases">
        <title>Deep-cultivation of Planctomycetes and their phenomic and genomic characterization uncovers novel biology.</title>
        <authorList>
            <person name="Wiegand S."/>
            <person name="Jogler M."/>
            <person name="Boedeker C."/>
            <person name="Pinto D."/>
            <person name="Vollmers J."/>
            <person name="Rivas-Marin E."/>
            <person name="Kohn T."/>
            <person name="Peeters S.H."/>
            <person name="Heuer A."/>
            <person name="Rast P."/>
            <person name="Oberbeckmann S."/>
            <person name="Bunk B."/>
            <person name="Jeske O."/>
            <person name="Meyerdierks A."/>
            <person name="Storesund J.E."/>
            <person name="Kallscheuer N."/>
            <person name="Luecker S."/>
            <person name="Lage O.M."/>
            <person name="Pohl T."/>
            <person name="Merkel B.J."/>
            <person name="Hornburger P."/>
            <person name="Mueller R.-W."/>
            <person name="Bruemmer F."/>
            <person name="Labrenz M."/>
            <person name="Spormann A.M."/>
            <person name="Op den Camp H."/>
            <person name="Overmann J."/>
            <person name="Amann R."/>
            <person name="Jetten M.S.M."/>
            <person name="Mascher T."/>
            <person name="Medema M.H."/>
            <person name="Devos D.P."/>
            <person name="Kaster A.-K."/>
            <person name="Ovreas L."/>
            <person name="Rohde M."/>
            <person name="Galperin M.Y."/>
            <person name="Jogler C."/>
        </authorList>
    </citation>
    <scope>NUCLEOTIDE SEQUENCE [LARGE SCALE GENOMIC DNA]</scope>
    <source>
        <strain evidence="3 4">V144</strain>
    </source>
</reference>
<dbReference type="PANTHER" id="PTHR43630">
    <property type="entry name" value="POLY-BETA-1,6-N-ACETYL-D-GLUCOSAMINE SYNTHASE"/>
    <property type="match status" value="1"/>
</dbReference>
<comment type="similarity">
    <text evidence="1">Belongs to the glycosyltransferase 2 family. WaaE/KdtX subfamily.</text>
</comment>
<gene>
    <name evidence="3" type="primary">sunS</name>
    <name evidence="3" type="ORF">V144x_51220</name>
</gene>
<feature type="domain" description="Glycosyltransferase 2-like" evidence="2">
    <location>
        <begin position="4"/>
        <end position="122"/>
    </location>
</feature>